<evidence type="ECO:0000256" key="2">
    <source>
        <dbReference type="SAM" id="MobiDB-lite"/>
    </source>
</evidence>
<protein>
    <submittedName>
        <fullName evidence="3">Uncharacterized protein</fullName>
    </submittedName>
</protein>
<dbReference type="Proteomes" id="UP001159363">
    <property type="component" value="Chromosome X"/>
</dbReference>
<accession>A0ABQ9HMU0</accession>
<evidence type="ECO:0000313" key="4">
    <source>
        <dbReference type="Proteomes" id="UP001159363"/>
    </source>
</evidence>
<keyword evidence="4" id="KW-1185">Reference proteome</keyword>
<comment type="caution">
    <text evidence="3">The sequence shown here is derived from an EMBL/GenBank/DDBJ whole genome shotgun (WGS) entry which is preliminary data.</text>
</comment>
<organism evidence="3 4">
    <name type="scientific">Dryococelus australis</name>
    <dbReference type="NCBI Taxonomy" id="614101"/>
    <lineage>
        <taxon>Eukaryota</taxon>
        <taxon>Metazoa</taxon>
        <taxon>Ecdysozoa</taxon>
        <taxon>Arthropoda</taxon>
        <taxon>Hexapoda</taxon>
        <taxon>Insecta</taxon>
        <taxon>Pterygota</taxon>
        <taxon>Neoptera</taxon>
        <taxon>Polyneoptera</taxon>
        <taxon>Phasmatodea</taxon>
        <taxon>Verophasmatodea</taxon>
        <taxon>Anareolatae</taxon>
        <taxon>Phasmatidae</taxon>
        <taxon>Eurycanthinae</taxon>
        <taxon>Dryococelus</taxon>
    </lineage>
</organism>
<evidence type="ECO:0000313" key="3">
    <source>
        <dbReference type="EMBL" id="KAJ8885705.1"/>
    </source>
</evidence>
<dbReference type="InterPro" id="IPR005552">
    <property type="entry name" value="Scramblase"/>
</dbReference>
<dbReference type="PANTHER" id="PTHR23248">
    <property type="entry name" value="PHOSPHOLIPID SCRAMBLASE-RELATED"/>
    <property type="match status" value="1"/>
</dbReference>
<feature type="region of interest" description="Disordered" evidence="2">
    <location>
        <begin position="521"/>
        <end position="550"/>
    </location>
</feature>
<proteinExistence type="inferred from homology"/>
<dbReference type="Pfam" id="PF03803">
    <property type="entry name" value="Scramblase"/>
    <property type="match status" value="1"/>
</dbReference>
<comment type="similarity">
    <text evidence="1">Belongs to the phospholipid scramblase family.</text>
</comment>
<dbReference type="EMBL" id="JARBHB010000004">
    <property type="protein sequence ID" value="KAJ8885705.1"/>
    <property type="molecule type" value="Genomic_DNA"/>
</dbReference>
<evidence type="ECO:0000256" key="1">
    <source>
        <dbReference type="ARBA" id="ARBA00005350"/>
    </source>
</evidence>
<gene>
    <name evidence="3" type="ORF">PR048_011903</name>
</gene>
<reference evidence="3 4" key="1">
    <citation type="submission" date="2023-02" db="EMBL/GenBank/DDBJ databases">
        <title>LHISI_Scaffold_Assembly.</title>
        <authorList>
            <person name="Stuart O.P."/>
            <person name="Cleave R."/>
            <person name="Magrath M.J.L."/>
            <person name="Mikheyev A.S."/>
        </authorList>
    </citation>
    <scope>NUCLEOTIDE SEQUENCE [LARGE SCALE GENOMIC DNA]</scope>
    <source>
        <strain evidence="3">Daus_M_001</strain>
        <tissue evidence="3">Leg muscle</tissue>
    </source>
</reference>
<sequence>MVTVFRYFLETFMWMYICHFSLGREEIFFTAAVYSIIIMSTTMSSISINTCENNKHVFLFTVDWRTTNATHVIPLSGLEFLDGIQQIYIQQTVELTDIGIDVPIADFAGKTVKALTYLPISGMGHGHVTNDLFGVFAVLSYIESENRYLLKIPRGGETLFVAAEKSSSFERQLVGSNRSFQIDFYDQSTQLAFYFSRNLRCSSFICGCCLQGTCGSVHLINLRRVSDDEDVIVQRLCQFPDNIQDQMPSTTELHLHSGERIVYQPANSLASFTKCNEEVLETDNNTANISRGCLPRTTHTSPANIPRDLISRTVDSSTVNRLAKEGEGLGEGDTTYNIAARGCVYITRHLFLTTRVGHKRLLRQPVRERNLRTIRFTGVEGSAYSLCIIHSIEKRMPAISILILRDPSQFEESFAKFFAKRRLDSVQRRCWRECCWFESRSDGAISTIMGMLARGEDSRETIIVNNDYDDSVHKVYDEENEDSLNIPTQFTNDFPSTNGVKKARSQRSQCQSLNIKVTDIQQGGQNGCQPTEMSEHEHFRGSDPPSPDPTFKELYIRKKKIILLERNIYGFLNGVPCHD</sequence>
<dbReference type="PANTHER" id="PTHR23248:SF4">
    <property type="entry name" value="PHOSPHOLIPID SCRAMBLASE"/>
    <property type="match status" value="1"/>
</dbReference>
<name>A0ABQ9HMU0_9NEOP</name>
<feature type="compositionally biased region" description="Polar residues" evidence="2">
    <location>
        <begin position="521"/>
        <end position="532"/>
    </location>
</feature>